<dbReference type="WBParaSite" id="PSAMB.scaffold2492size22920.g18056.t1">
    <property type="protein sequence ID" value="PSAMB.scaffold2492size22920.g18056.t1"/>
    <property type="gene ID" value="PSAMB.scaffold2492size22920.g18056"/>
</dbReference>
<keyword evidence="3" id="KW-1185">Reference proteome</keyword>
<protein>
    <submittedName>
        <fullName evidence="4">Uncharacterized protein</fullName>
    </submittedName>
</protein>
<feature type="signal peptide" evidence="2">
    <location>
        <begin position="1"/>
        <end position="18"/>
    </location>
</feature>
<dbReference type="Proteomes" id="UP000887566">
    <property type="component" value="Unplaced"/>
</dbReference>
<evidence type="ECO:0000256" key="1">
    <source>
        <dbReference type="SAM" id="MobiDB-lite"/>
    </source>
</evidence>
<feature type="chain" id="PRO_5036757932" evidence="2">
    <location>
        <begin position="19"/>
        <end position="1254"/>
    </location>
</feature>
<feature type="compositionally biased region" description="Basic and acidic residues" evidence="1">
    <location>
        <begin position="1062"/>
        <end position="1071"/>
    </location>
</feature>
<feature type="region of interest" description="Disordered" evidence="1">
    <location>
        <begin position="1059"/>
        <end position="1088"/>
    </location>
</feature>
<feature type="compositionally biased region" description="Polar residues" evidence="1">
    <location>
        <begin position="229"/>
        <end position="239"/>
    </location>
</feature>
<name>A0A914VVQ2_9BILA</name>
<feature type="compositionally biased region" description="Pro residues" evidence="1">
    <location>
        <begin position="1076"/>
        <end position="1086"/>
    </location>
</feature>
<evidence type="ECO:0000256" key="2">
    <source>
        <dbReference type="SAM" id="SignalP"/>
    </source>
</evidence>
<accession>A0A914VVQ2</accession>
<feature type="compositionally biased region" description="Low complexity" evidence="1">
    <location>
        <begin position="217"/>
        <end position="228"/>
    </location>
</feature>
<feature type="region of interest" description="Disordered" evidence="1">
    <location>
        <begin position="1022"/>
        <end position="1041"/>
    </location>
</feature>
<organism evidence="3 4">
    <name type="scientific">Plectus sambesii</name>
    <dbReference type="NCBI Taxonomy" id="2011161"/>
    <lineage>
        <taxon>Eukaryota</taxon>
        <taxon>Metazoa</taxon>
        <taxon>Ecdysozoa</taxon>
        <taxon>Nematoda</taxon>
        <taxon>Chromadorea</taxon>
        <taxon>Plectida</taxon>
        <taxon>Plectina</taxon>
        <taxon>Plectoidea</taxon>
        <taxon>Plectidae</taxon>
        <taxon>Plectus</taxon>
    </lineage>
</organism>
<keyword evidence="2" id="KW-0732">Signal</keyword>
<dbReference type="AlphaFoldDB" id="A0A914VVQ2"/>
<sequence length="1254" mass="139750">MLLPHVLPFLLLFRMSISHDNRAFTPTGYNFGPTFSQSQIDWALLLTDSRVRSPVVSAKRPRCIITALLLISRIESNPGPGPDVIIDLTCSDDDFVNDFRPQSTLRPVKQESSDALSSILTLLPLQSLADAPSSSTTLPVRSLVDAPLADAPSSSTTVPMRSLVDAPLADLTPLPLQPSADAPLFSFTPSPPATAHRHNTASLTPIPLQAFTNAPLSTVSTSPVSPLSNAPSTSRSAWSPFSDALRRRGHRRSRSSPPEQPPAKRSNLRRRSSSVSPTPDEVQFINRHPVYKHGTIQIMSEAAKLLLVSRDQQSIPENRICRSRPERIPTSPDSPAAVCFLVDNTGMVEKDMTVDGFGAWNSKTSRSKVDTYYYRNTGAWEQVGRRNAPPADGIWEACIKKTSCVNAATSGDTESGGALFRKHVYVVLDKNKKMIGPYAIISYFWTGGAPYSFIIQSHQNTREDRRDSRGSFYRMQPSTLDAIRSTARSQTPRQSYLGALAASGGVRNATSLSSVPRNPDVVYNIVKQVGGSNRTSRSGRPAGWDLEALEKMAANGTFVKNKTVEAGGRLNVFCATDTMLANFKSSCVRKSEDIESGAPSLKDCRPLHIDVTFEATKPWVCLACYRHPMFTHVRWSTEPVLPAFLCLICGLHEEDYIYCSSQLKRHCKSDNTDRVRCYVTDSERALINGFEDSTLFQQPASHILCELHLIDNVKRSTPLRTSDDAVKKALLADIFGEEKRKRDGNGRYKIGGLVDSRDEAHFDHQLDNLKDKWECLAPGFYDWFKENTGAKIRAHYLLPIRHAAGCSNNRVTNNDQENLNRRVKEELEGPVKPLDQLIRIVEQFCHDAFRRLELAVIGQGEYRLKKEHQHLQKTWEEWSQMSPDQRAQYLDKHFNFKGATIDAPGRKTLSLPLSAAHLPGTSPAQLEALEDAATALLTNNDRFHDLVDTVGTSVEDKGFVRVVKWDDSGKLRCSNCEHFKTYRFVCAHNLAVAERNKTLPVHLLSVADQFENESADQLLTRKLQPGVGKKPSRRTGHPFTATQQDRTVHEIIQRPIASSTITDDHYAESPRDSSVAPPPSASPPPSMSAAAPVVAVAQPLTAFGHLNIRTPTATEIASISQLKQMNLTEPYHGSGGLGNMFTVTTLDAYRSRHKNTFRRCQACDVDLPAPRTVDAPLDIILSHQERYQYYDRKTKQLTWSAKEAEAPLHARFDCVVRRYPFFSYHLITIPRVTRIHLTDVHKQWLKVQFGYPVV</sequence>
<evidence type="ECO:0000313" key="4">
    <source>
        <dbReference type="WBParaSite" id="PSAMB.scaffold2492size22920.g18056.t1"/>
    </source>
</evidence>
<reference evidence="4" key="1">
    <citation type="submission" date="2022-11" db="UniProtKB">
        <authorList>
            <consortium name="WormBaseParasite"/>
        </authorList>
    </citation>
    <scope>IDENTIFICATION</scope>
</reference>
<evidence type="ECO:0000313" key="3">
    <source>
        <dbReference type="Proteomes" id="UP000887566"/>
    </source>
</evidence>
<proteinExistence type="predicted"/>
<feature type="region of interest" description="Disordered" evidence="1">
    <location>
        <begin position="217"/>
        <end position="281"/>
    </location>
</feature>